<dbReference type="NCBIfam" id="NF047619">
    <property type="entry name" value="NADase_discoid"/>
    <property type="match status" value="1"/>
</dbReference>
<feature type="domain" description="NAD glycohydrolase translocation F5/8 type C" evidence="3">
    <location>
        <begin position="366"/>
        <end position="501"/>
    </location>
</feature>
<evidence type="ECO:0000259" key="3">
    <source>
        <dbReference type="Pfam" id="PF25302"/>
    </source>
</evidence>
<feature type="compositionally biased region" description="Basic and acidic residues" evidence="1">
    <location>
        <begin position="64"/>
        <end position="81"/>
    </location>
</feature>
<dbReference type="InterPro" id="IPR057561">
    <property type="entry name" value="NADase_transloc"/>
</dbReference>
<sequence length="504" mass="56929">MKCERCGKELADVDLYCPRCGKAVFEKYMDEEDVWAYYKSDEELARILEEEEKKAAPQESQEAESEHVPEGLQEDGKEPSQVREAVCAEESSSPEQVPEAVSDERYGEEESFLPDTGLQQEAEAQEPVFSREEEMSEESAAEEEEGTPPDLDAITKELPQRSAFEKAGQPLEEEGFFMEESSYEEPDAYEQEEPSEEMDSYAEEAEDEPGRNQKEENLEEPSEIEDENPEVVSLPVSVQGEESEEELYEEDDDLEEDLEDEESQLSPERKKARRYGAAVSCIFLAVCLCIGLYLGYLRIQEMEQEERAYYQNLNGDTQEAAQTDTKSEEAEAGDGQADEQTGEKEQAFQLKDADSVDLSSYNKLTPTGVTGDSEMPSETHDYGPERAADGDIASSWQEGESGLGEGKGLKFQLDGAHNIKCLIFYLGNWRSDELWGYNARPHELTIQIGDEKKDVAFTDEKKKFCVVLENPVSTDSVSITLKSVYKGSRWEDTCISEIEFYEEK</sequence>
<feature type="compositionally biased region" description="Acidic residues" evidence="1">
    <location>
        <begin position="217"/>
        <end position="229"/>
    </location>
</feature>
<feature type="compositionally biased region" description="Polar residues" evidence="1">
    <location>
        <begin position="359"/>
        <end position="370"/>
    </location>
</feature>
<feature type="region of interest" description="Disordered" evidence="1">
    <location>
        <begin position="317"/>
        <end position="345"/>
    </location>
</feature>
<keyword evidence="2" id="KW-1133">Transmembrane helix</keyword>
<comment type="caution">
    <text evidence="4">The sequence shown here is derived from an EMBL/GenBank/DDBJ whole genome shotgun (WGS) entry which is preliminary data.</text>
</comment>
<dbReference type="Pfam" id="PF25302">
    <property type="entry name" value="NADase_transloc"/>
    <property type="match status" value="1"/>
</dbReference>
<feature type="compositionally biased region" description="Acidic residues" evidence="1">
    <location>
        <begin position="134"/>
        <end position="147"/>
    </location>
</feature>
<reference evidence="4" key="2">
    <citation type="submission" date="2021-04" db="EMBL/GenBank/DDBJ databases">
        <authorList>
            <person name="Gilroy R."/>
        </authorList>
    </citation>
    <scope>NUCLEOTIDE SEQUENCE</scope>
    <source>
        <strain evidence="4">ChiBcec2-3848</strain>
    </source>
</reference>
<evidence type="ECO:0000256" key="2">
    <source>
        <dbReference type="SAM" id="Phobius"/>
    </source>
</evidence>
<feature type="transmembrane region" description="Helical" evidence="2">
    <location>
        <begin position="275"/>
        <end position="296"/>
    </location>
</feature>
<feature type="compositionally biased region" description="Acidic residues" evidence="1">
    <location>
        <begin position="241"/>
        <end position="263"/>
    </location>
</feature>
<dbReference type="EMBL" id="DWVZ01000097">
    <property type="protein sequence ID" value="HJC63416.1"/>
    <property type="molecule type" value="Genomic_DNA"/>
</dbReference>
<dbReference type="Proteomes" id="UP000823886">
    <property type="component" value="Unassembled WGS sequence"/>
</dbReference>
<evidence type="ECO:0000313" key="4">
    <source>
        <dbReference type="EMBL" id="HJC63416.1"/>
    </source>
</evidence>
<protein>
    <submittedName>
        <fullName evidence="4">Zinc ribbon domain-containing protein</fullName>
    </submittedName>
</protein>
<feature type="compositionally biased region" description="Basic and acidic residues" evidence="1">
    <location>
        <begin position="377"/>
        <end position="389"/>
    </location>
</feature>
<name>A0A9D2TBW0_9FIRM</name>
<dbReference type="SUPFAM" id="SSF49785">
    <property type="entry name" value="Galactose-binding domain-like"/>
    <property type="match status" value="1"/>
</dbReference>
<keyword evidence="2" id="KW-0472">Membrane</keyword>
<feature type="compositionally biased region" description="Acidic residues" evidence="1">
    <location>
        <begin position="171"/>
        <end position="207"/>
    </location>
</feature>
<accession>A0A9D2TBW0</accession>
<evidence type="ECO:0000313" key="5">
    <source>
        <dbReference type="Proteomes" id="UP000823886"/>
    </source>
</evidence>
<feature type="region of interest" description="Disordered" evidence="1">
    <location>
        <begin position="49"/>
        <end position="271"/>
    </location>
</feature>
<feature type="region of interest" description="Disordered" evidence="1">
    <location>
        <begin position="359"/>
        <end position="389"/>
    </location>
</feature>
<dbReference type="AlphaFoldDB" id="A0A9D2TBW0"/>
<organism evidence="4 5">
    <name type="scientific">Candidatus Blautia merdavium</name>
    <dbReference type="NCBI Taxonomy" id="2838494"/>
    <lineage>
        <taxon>Bacteria</taxon>
        <taxon>Bacillati</taxon>
        <taxon>Bacillota</taxon>
        <taxon>Clostridia</taxon>
        <taxon>Lachnospirales</taxon>
        <taxon>Lachnospiraceae</taxon>
        <taxon>Blautia</taxon>
    </lineage>
</organism>
<keyword evidence="2" id="KW-0812">Transmembrane</keyword>
<proteinExistence type="predicted"/>
<reference evidence="4" key="1">
    <citation type="journal article" date="2021" name="PeerJ">
        <title>Extensive microbial diversity within the chicken gut microbiome revealed by metagenomics and culture.</title>
        <authorList>
            <person name="Gilroy R."/>
            <person name="Ravi A."/>
            <person name="Getino M."/>
            <person name="Pursley I."/>
            <person name="Horton D.L."/>
            <person name="Alikhan N.F."/>
            <person name="Baker D."/>
            <person name="Gharbi K."/>
            <person name="Hall N."/>
            <person name="Watson M."/>
            <person name="Adriaenssens E.M."/>
            <person name="Foster-Nyarko E."/>
            <person name="Jarju S."/>
            <person name="Secka A."/>
            <person name="Antonio M."/>
            <person name="Oren A."/>
            <person name="Chaudhuri R.R."/>
            <person name="La Ragione R."/>
            <person name="Hildebrand F."/>
            <person name="Pallen M.J."/>
        </authorList>
    </citation>
    <scope>NUCLEOTIDE SEQUENCE</scope>
    <source>
        <strain evidence="4">ChiBcec2-3848</strain>
    </source>
</reference>
<gene>
    <name evidence="4" type="ORF">H9753_07345</name>
</gene>
<dbReference type="InterPro" id="IPR008979">
    <property type="entry name" value="Galactose-bd-like_sf"/>
</dbReference>
<evidence type="ECO:0000256" key="1">
    <source>
        <dbReference type="SAM" id="MobiDB-lite"/>
    </source>
</evidence>
<dbReference type="Gene3D" id="2.60.120.260">
    <property type="entry name" value="Galactose-binding domain-like"/>
    <property type="match status" value="1"/>
</dbReference>